<dbReference type="GO" id="GO:0004467">
    <property type="term" value="F:long-chain fatty acid-CoA ligase activity"/>
    <property type="evidence" value="ECO:0007669"/>
    <property type="project" value="UniProtKB-EC"/>
</dbReference>
<comment type="caution">
    <text evidence="7">The sequence shown here is derived from an EMBL/GenBank/DDBJ whole genome shotgun (WGS) entry which is preliminary data.</text>
</comment>
<dbReference type="PANTHER" id="PTHR43859">
    <property type="entry name" value="ACYL-ACTIVATING ENZYME"/>
    <property type="match status" value="1"/>
</dbReference>
<dbReference type="SUPFAM" id="SSF56801">
    <property type="entry name" value="Acetyl-CoA synthetase-like"/>
    <property type="match status" value="1"/>
</dbReference>
<dbReference type="Proteomes" id="UP001354971">
    <property type="component" value="Unassembled WGS sequence"/>
</dbReference>
<dbReference type="InterPro" id="IPR020845">
    <property type="entry name" value="AMP-binding_CS"/>
</dbReference>
<dbReference type="InterPro" id="IPR045851">
    <property type="entry name" value="AMP-bd_C_sf"/>
</dbReference>
<reference evidence="7 8" key="1">
    <citation type="submission" date="2024-01" db="EMBL/GenBank/DDBJ databases">
        <title>Hyphobacterium bacterium isolated from marine sediment.</title>
        <authorList>
            <person name="Zhao S."/>
        </authorList>
    </citation>
    <scope>NUCLEOTIDE SEQUENCE [LARGE SCALE GENOMIC DNA]</scope>
    <source>
        <strain evidence="8">HN65</strain>
    </source>
</reference>
<gene>
    <name evidence="7" type="ORF">V0U79_01720</name>
</gene>
<proteinExistence type="inferred from homology"/>
<comment type="similarity">
    <text evidence="1">Belongs to the ATP-dependent AMP-binding enzyme family.</text>
</comment>
<dbReference type="PROSITE" id="PS00455">
    <property type="entry name" value="AMP_BINDING"/>
    <property type="match status" value="1"/>
</dbReference>
<evidence type="ECO:0000256" key="1">
    <source>
        <dbReference type="ARBA" id="ARBA00006432"/>
    </source>
</evidence>
<dbReference type="InterPro" id="IPR025110">
    <property type="entry name" value="AMP-bd_C"/>
</dbReference>
<dbReference type="Gene3D" id="3.30.300.30">
    <property type="match status" value="1"/>
</dbReference>
<dbReference type="RefSeq" id="WP_330197729.1">
    <property type="nucleotide sequence ID" value="NZ_JAZDRP010000001.1"/>
</dbReference>
<accession>A0ABU7LMB7</accession>
<evidence type="ECO:0000313" key="7">
    <source>
        <dbReference type="EMBL" id="MEE2525066.1"/>
    </source>
</evidence>
<dbReference type="EC" id="6.2.1.3" evidence="7"/>
<evidence type="ECO:0000259" key="5">
    <source>
        <dbReference type="Pfam" id="PF00501"/>
    </source>
</evidence>
<sequence>MMLKGEMMDAPLMISGILKHADNCHGDREIVSRLPEDLSTHRYGYSDAHKRTRQLANALTKKLKIKESDRVSTIAWNTHRHFELYYGISGIGAVVHTVNPRLDPEQIVWILNHAQSKAVCFDKTFAPLIDGIAKHCKTVKHWVLMADSSHLKDVQTKCIAYEDLIDDQKADYDWPVFDEYAAAGLCYTSGTTGDPKGVLYSHRSTILHAMASSAADVIGVGSKGNILPVVPMFHVNAWGIPYACPMNGAKLIMPGPRLDGPGLHEMITEEQVNYVAGVPTVWLGLLQYLRESGNRIDSVQKVLIGGSALPEALLRAFEDEYGVIMQQGWGMTEMSPLGTVNTPLAKHEGLSRDEEVKIKLKQGRLVFGVEMRIVDDEGNELPWDGKSSGHVHVRGPWIASGYFRGAGAESFTDDGWMKTGDVAYMDRDGYMTITDRSKDVIKTGGEWVSSIDLENAAMGHPDVAMAAAIGMRHPKWDERPLLIVQLKPGAEQDKESILEYLRGVVPKLWVPDDVQFIDEMPIGATGKILKTKLREMFKDYQFPGTEGMGA</sequence>
<organism evidence="7 8">
    <name type="scientific">Hyphobacterium lacteum</name>
    <dbReference type="NCBI Taxonomy" id="3116575"/>
    <lineage>
        <taxon>Bacteria</taxon>
        <taxon>Pseudomonadati</taxon>
        <taxon>Pseudomonadota</taxon>
        <taxon>Alphaproteobacteria</taxon>
        <taxon>Maricaulales</taxon>
        <taxon>Maricaulaceae</taxon>
        <taxon>Hyphobacterium</taxon>
    </lineage>
</organism>
<evidence type="ECO:0000256" key="4">
    <source>
        <dbReference type="ARBA" id="ARBA00023098"/>
    </source>
</evidence>
<dbReference type="NCBIfam" id="NF004837">
    <property type="entry name" value="PRK06187.1"/>
    <property type="match status" value="1"/>
</dbReference>
<keyword evidence="8" id="KW-1185">Reference proteome</keyword>
<evidence type="ECO:0000313" key="8">
    <source>
        <dbReference type="Proteomes" id="UP001354971"/>
    </source>
</evidence>
<keyword evidence="3" id="KW-0276">Fatty acid metabolism</keyword>
<dbReference type="Gene3D" id="3.40.50.12780">
    <property type="entry name" value="N-terminal domain of ligase-like"/>
    <property type="match status" value="1"/>
</dbReference>
<feature type="domain" description="AMP-binding enzyme C-terminal" evidence="6">
    <location>
        <begin position="453"/>
        <end position="527"/>
    </location>
</feature>
<dbReference type="Pfam" id="PF13193">
    <property type="entry name" value="AMP-binding_C"/>
    <property type="match status" value="1"/>
</dbReference>
<dbReference type="Pfam" id="PF00501">
    <property type="entry name" value="AMP-binding"/>
    <property type="match status" value="1"/>
</dbReference>
<keyword evidence="4" id="KW-0443">Lipid metabolism</keyword>
<dbReference type="InterPro" id="IPR042099">
    <property type="entry name" value="ANL_N_sf"/>
</dbReference>
<keyword evidence="2 7" id="KW-0436">Ligase</keyword>
<evidence type="ECO:0000256" key="3">
    <source>
        <dbReference type="ARBA" id="ARBA00022832"/>
    </source>
</evidence>
<dbReference type="EMBL" id="JAZDRP010000001">
    <property type="protein sequence ID" value="MEE2525066.1"/>
    <property type="molecule type" value="Genomic_DNA"/>
</dbReference>
<dbReference type="InterPro" id="IPR000873">
    <property type="entry name" value="AMP-dep_synth/lig_dom"/>
</dbReference>
<protein>
    <submittedName>
        <fullName evidence="7">Long-chain-fatty-acid--CoA ligase</fullName>
        <ecNumber evidence="7">6.2.1.3</ecNumber>
    </submittedName>
</protein>
<name>A0ABU7LMB7_9PROT</name>
<evidence type="ECO:0000259" key="6">
    <source>
        <dbReference type="Pfam" id="PF13193"/>
    </source>
</evidence>
<dbReference type="PANTHER" id="PTHR43859:SF4">
    <property type="entry name" value="BUTANOATE--COA LIGASE AAE1-RELATED"/>
    <property type="match status" value="1"/>
</dbReference>
<evidence type="ECO:0000256" key="2">
    <source>
        <dbReference type="ARBA" id="ARBA00022598"/>
    </source>
</evidence>
<dbReference type="CDD" id="cd12119">
    <property type="entry name" value="ttLC_FACS_AlkK_like"/>
    <property type="match status" value="1"/>
</dbReference>
<feature type="domain" description="AMP-dependent synthetase/ligase" evidence="5">
    <location>
        <begin position="23"/>
        <end position="403"/>
    </location>
</feature>